<dbReference type="AlphaFoldDB" id="A0A2G8LB18"/>
<dbReference type="InterPro" id="IPR003961">
    <property type="entry name" value="FN3_dom"/>
</dbReference>
<sequence>MNVIAEVDGEDQENVKISWKVPTDDISCSSCVTVLTIFYASINLETLHEGKFTKTDPSNISLTFTDLKSEGNYSIQMTLATSGGLPEYQAAPTVIHVSSDSLTVNWPPWDGVIGTPPVVEYRLFTKESESEDWPSTFITVNSSDDQEMYSVMMTPFEPDTEYDFRVTAVREGPNGDGTPGPVLIRTKTYCRGKEI</sequence>
<accession>A0A2G8LB18</accession>
<dbReference type="SMART" id="SM00060">
    <property type="entry name" value="FN3"/>
    <property type="match status" value="1"/>
</dbReference>
<dbReference type="PANTHER" id="PTHR26391:SF18">
    <property type="entry name" value="PROTEIN KINASE RECEPTOR TIE-1, PUTATIVE-RELATED"/>
    <property type="match status" value="1"/>
</dbReference>
<evidence type="ECO:0000313" key="2">
    <source>
        <dbReference type="EMBL" id="PIK57442.1"/>
    </source>
</evidence>
<dbReference type="Pfam" id="PF00041">
    <property type="entry name" value="fn3"/>
    <property type="match status" value="1"/>
</dbReference>
<dbReference type="InterPro" id="IPR013783">
    <property type="entry name" value="Ig-like_fold"/>
</dbReference>
<keyword evidence="2" id="KW-0675">Receptor</keyword>
<dbReference type="Gene3D" id="2.60.40.10">
    <property type="entry name" value="Immunoglobulins"/>
    <property type="match status" value="1"/>
</dbReference>
<protein>
    <submittedName>
        <fullName evidence="2">Putative macrophage mannose receptor 1-like</fullName>
    </submittedName>
</protein>
<dbReference type="PANTHER" id="PTHR26391">
    <property type="entry name" value="INACTIVE TYROSINE-PROTEIN KINASE 7"/>
    <property type="match status" value="1"/>
</dbReference>
<dbReference type="EMBL" id="MRZV01000142">
    <property type="protein sequence ID" value="PIK57442.1"/>
    <property type="molecule type" value="Genomic_DNA"/>
</dbReference>
<gene>
    <name evidence="2" type="ORF">BSL78_05656</name>
</gene>
<evidence type="ECO:0000313" key="3">
    <source>
        <dbReference type="Proteomes" id="UP000230750"/>
    </source>
</evidence>
<keyword evidence="3" id="KW-1185">Reference proteome</keyword>
<organism evidence="2 3">
    <name type="scientific">Stichopus japonicus</name>
    <name type="common">Sea cucumber</name>
    <dbReference type="NCBI Taxonomy" id="307972"/>
    <lineage>
        <taxon>Eukaryota</taxon>
        <taxon>Metazoa</taxon>
        <taxon>Echinodermata</taxon>
        <taxon>Eleutherozoa</taxon>
        <taxon>Echinozoa</taxon>
        <taxon>Holothuroidea</taxon>
        <taxon>Aspidochirotacea</taxon>
        <taxon>Aspidochirotida</taxon>
        <taxon>Stichopodidae</taxon>
        <taxon>Apostichopus</taxon>
    </lineage>
</organism>
<evidence type="ECO:0000259" key="1">
    <source>
        <dbReference type="PROSITE" id="PS50853"/>
    </source>
</evidence>
<name>A0A2G8LB18_STIJA</name>
<dbReference type="InterPro" id="IPR036116">
    <property type="entry name" value="FN3_sf"/>
</dbReference>
<dbReference type="SUPFAM" id="SSF49265">
    <property type="entry name" value="Fibronectin type III"/>
    <property type="match status" value="1"/>
</dbReference>
<comment type="caution">
    <text evidence="2">The sequence shown here is derived from an EMBL/GenBank/DDBJ whole genome shotgun (WGS) entry which is preliminary data.</text>
</comment>
<proteinExistence type="predicted"/>
<dbReference type="PROSITE" id="PS50853">
    <property type="entry name" value="FN3"/>
    <property type="match status" value="1"/>
</dbReference>
<feature type="domain" description="Fibronectin type-III" evidence="1">
    <location>
        <begin position="88"/>
        <end position="191"/>
    </location>
</feature>
<dbReference type="Proteomes" id="UP000230750">
    <property type="component" value="Unassembled WGS sequence"/>
</dbReference>
<reference evidence="2 3" key="1">
    <citation type="journal article" date="2017" name="PLoS Biol.">
        <title>The sea cucumber genome provides insights into morphological evolution and visceral regeneration.</title>
        <authorList>
            <person name="Zhang X."/>
            <person name="Sun L."/>
            <person name="Yuan J."/>
            <person name="Sun Y."/>
            <person name="Gao Y."/>
            <person name="Zhang L."/>
            <person name="Li S."/>
            <person name="Dai H."/>
            <person name="Hamel J.F."/>
            <person name="Liu C."/>
            <person name="Yu Y."/>
            <person name="Liu S."/>
            <person name="Lin W."/>
            <person name="Guo K."/>
            <person name="Jin S."/>
            <person name="Xu P."/>
            <person name="Storey K.B."/>
            <person name="Huan P."/>
            <person name="Zhang T."/>
            <person name="Zhou Y."/>
            <person name="Zhang J."/>
            <person name="Lin C."/>
            <person name="Li X."/>
            <person name="Xing L."/>
            <person name="Huo D."/>
            <person name="Sun M."/>
            <person name="Wang L."/>
            <person name="Mercier A."/>
            <person name="Li F."/>
            <person name="Yang H."/>
            <person name="Xiang J."/>
        </authorList>
    </citation>
    <scope>NUCLEOTIDE SEQUENCE [LARGE SCALE GENOMIC DNA]</scope>
    <source>
        <strain evidence="2">Shaxun</strain>
        <tissue evidence="2">Muscle</tissue>
    </source>
</reference>
<dbReference type="CDD" id="cd00063">
    <property type="entry name" value="FN3"/>
    <property type="match status" value="1"/>
</dbReference>